<name>A0A1I4QEB0_ECTMO</name>
<dbReference type="Pfam" id="PF01381">
    <property type="entry name" value="HTH_3"/>
    <property type="match status" value="1"/>
</dbReference>
<dbReference type="EMBL" id="FOUO01000004">
    <property type="protein sequence ID" value="SFM38431.1"/>
    <property type="molecule type" value="Genomic_DNA"/>
</dbReference>
<evidence type="ECO:0000313" key="3">
    <source>
        <dbReference type="EMBL" id="SFM38431.1"/>
    </source>
</evidence>
<dbReference type="RefSeq" id="WP_090484115.1">
    <property type="nucleotide sequence ID" value="NZ_FOUO01000004.1"/>
</dbReference>
<dbReference type="Gene3D" id="1.10.260.40">
    <property type="entry name" value="lambda repressor-like DNA-binding domains"/>
    <property type="match status" value="1"/>
</dbReference>
<proteinExistence type="predicted"/>
<dbReference type="STRING" id="195064.SAMN05421721_10483"/>
<dbReference type="InterPro" id="IPR010982">
    <property type="entry name" value="Lambda_DNA-bd_dom_sf"/>
</dbReference>
<keyword evidence="1" id="KW-0238">DNA-binding</keyword>
<dbReference type="NCBIfam" id="TIGR02607">
    <property type="entry name" value="antidote_HigA"/>
    <property type="match status" value="1"/>
</dbReference>
<dbReference type="SMART" id="SM00530">
    <property type="entry name" value="HTH_XRE"/>
    <property type="match status" value="1"/>
</dbReference>
<dbReference type="PANTHER" id="PTHR36924">
    <property type="entry name" value="ANTITOXIN HIGA-1"/>
    <property type="match status" value="1"/>
</dbReference>
<accession>A0A1I4QEB0</accession>
<protein>
    <submittedName>
        <fullName evidence="3">Addiction module antidote protein, HigA family</fullName>
    </submittedName>
</protein>
<keyword evidence="4" id="KW-1185">Reference proteome</keyword>
<dbReference type="Proteomes" id="UP000199556">
    <property type="component" value="Unassembled WGS sequence"/>
</dbReference>
<dbReference type="CDD" id="cd00093">
    <property type="entry name" value="HTH_XRE"/>
    <property type="match status" value="1"/>
</dbReference>
<organism evidence="3 4">
    <name type="scientific">Ectothiorhodospira mobilis</name>
    <dbReference type="NCBI Taxonomy" id="195064"/>
    <lineage>
        <taxon>Bacteria</taxon>
        <taxon>Pseudomonadati</taxon>
        <taxon>Pseudomonadota</taxon>
        <taxon>Gammaproteobacteria</taxon>
        <taxon>Chromatiales</taxon>
        <taxon>Ectothiorhodospiraceae</taxon>
        <taxon>Ectothiorhodospira</taxon>
    </lineage>
</organism>
<gene>
    <name evidence="3" type="ORF">SAMN05421721_10483</name>
</gene>
<dbReference type="GO" id="GO:0003677">
    <property type="term" value="F:DNA binding"/>
    <property type="evidence" value="ECO:0007669"/>
    <property type="project" value="UniProtKB-KW"/>
</dbReference>
<evidence type="ECO:0000259" key="2">
    <source>
        <dbReference type="PROSITE" id="PS50943"/>
    </source>
</evidence>
<dbReference type="PROSITE" id="PS50943">
    <property type="entry name" value="HTH_CROC1"/>
    <property type="match status" value="1"/>
</dbReference>
<evidence type="ECO:0000313" key="4">
    <source>
        <dbReference type="Proteomes" id="UP000199556"/>
    </source>
</evidence>
<dbReference type="PANTHER" id="PTHR36924:SF1">
    <property type="entry name" value="ANTITOXIN HIGA-1"/>
    <property type="match status" value="1"/>
</dbReference>
<feature type="domain" description="HTH cro/C1-type" evidence="2">
    <location>
        <begin position="42"/>
        <end position="87"/>
    </location>
</feature>
<reference evidence="3 4" key="1">
    <citation type="submission" date="2016-10" db="EMBL/GenBank/DDBJ databases">
        <authorList>
            <person name="de Groot N.N."/>
        </authorList>
    </citation>
    <scope>NUCLEOTIDE SEQUENCE [LARGE SCALE GENOMIC DNA]</scope>
    <source>
        <strain evidence="3 4">DSM 4180</strain>
    </source>
</reference>
<dbReference type="InterPro" id="IPR001387">
    <property type="entry name" value="Cro/C1-type_HTH"/>
</dbReference>
<evidence type="ECO:0000256" key="1">
    <source>
        <dbReference type="ARBA" id="ARBA00023125"/>
    </source>
</evidence>
<sequence length="116" mass="13003">MMSIDRHTVSSLAYDEADALDRDDPIGPGEILREDFMEPLELSAAALARALDVPANRITAILKGERGVTADTALRLARYFGTTAEFWMRLQSEYELRRARQSLADKIHRTVSPRVA</sequence>
<dbReference type="AlphaFoldDB" id="A0A1I4QEB0"/>
<dbReference type="InterPro" id="IPR013430">
    <property type="entry name" value="Toxin_antidote_HigA"/>
</dbReference>
<dbReference type="SUPFAM" id="SSF47413">
    <property type="entry name" value="lambda repressor-like DNA-binding domains"/>
    <property type="match status" value="1"/>
</dbReference>